<name>A0A929BDK3_9PSEU</name>
<dbReference type="EMBL" id="JADEYC010000042">
    <property type="protein sequence ID" value="MBE9376405.1"/>
    <property type="molecule type" value="Genomic_DNA"/>
</dbReference>
<reference evidence="2" key="1">
    <citation type="submission" date="2020-10" db="EMBL/GenBank/DDBJ databases">
        <title>Diversity and distribution of actinomycetes associated with coral in the coast of Hainan.</title>
        <authorList>
            <person name="Li F."/>
        </authorList>
    </citation>
    <scope>NUCLEOTIDE SEQUENCE</scope>
    <source>
        <strain evidence="2">HNM0983</strain>
    </source>
</reference>
<dbReference type="RefSeq" id="WP_370591491.1">
    <property type="nucleotide sequence ID" value="NZ_JADEYC010000042.1"/>
</dbReference>
<protein>
    <recommendedName>
        <fullName evidence="1">DUF6531 domain-containing protein</fullName>
    </recommendedName>
</protein>
<dbReference type="InterPro" id="IPR045351">
    <property type="entry name" value="DUF6531"/>
</dbReference>
<evidence type="ECO:0000259" key="1">
    <source>
        <dbReference type="Pfam" id="PF20148"/>
    </source>
</evidence>
<feature type="non-terminal residue" evidence="2">
    <location>
        <position position="151"/>
    </location>
</feature>
<organism evidence="2 3">
    <name type="scientific">Saccharopolyspora montiporae</name>
    <dbReference type="NCBI Taxonomy" id="2781240"/>
    <lineage>
        <taxon>Bacteria</taxon>
        <taxon>Bacillati</taxon>
        <taxon>Actinomycetota</taxon>
        <taxon>Actinomycetes</taxon>
        <taxon>Pseudonocardiales</taxon>
        <taxon>Pseudonocardiaceae</taxon>
        <taxon>Saccharopolyspora</taxon>
    </lineage>
</organism>
<dbReference type="Pfam" id="PF20148">
    <property type="entry name" value="DUF6531"/>
    <property type="match status" value="1"/>
</dbReference>
<keyword evidence="3" id="KW-1185">Reference proteome</keyword>
<comment type="caution">
    <text evidence="2">The sequence shown here is derived from an EMBL/GenBank/DDBJ whole genome shotgun (WGS) entry which is preliminary data.</text>
</comment>
<dbReference type="Proteomes" id="UP000598360">
    <property type="component" value="Unassembled WGS sequence"/>
</dbReference>
<evidence type="ECO:0000313" key="2">
    <source>
        <dbReference type="EMBL" id="MBE9376405.1"/>
    </source>
</evidence>
<feature type="domain" description="DUF6531" evidence="1">
    <location>
        <begin position="29"/>
        <end position="103"/>
    </location>
</feature>
<dbReference type="AlphaFoldDB" id="A0A929BDK3"/>
<gene>
    <name evidence="2" type="ORF">IQ251_18290</name>
</gene>
<evidence type="ECO:0000313" key="3">
    <source>
        <dbReference type="Proteomes" id="UP000598360"/>
    </source>
</evidence>
<accession>A0A929BDK3</accession>
<proteinExistence type="predicted"/>
<sequence length="151" mass="16396">MAIDGQGLGNRPQYSLQRHRVSDRIELQVNLFNGNTVVVVQDLIVRGTGLHLSIGHVYNNQAPADGPQSFGRGWTATLGPDIGLDLGADAAVLRGPTGYRETFTRDGSGFVTPPRMDADLTEQADGTYLLRFRYDQRSWVLGLVQGLVTAA</sequence>